<protein>
    <submittedName>
        <fullName evidence="2">Uncharacterized protein</fullName>
    </submittedName>
</protein>
<feature type="compositionally biased region" description="Pro residues" evidence="1">
    <location>
        <begin position="45"/>
        <end position="59"/>
    </location>
</feature>
<organism evidence="2 3">
    <name type="scientific">Beauveria bassiana D1-5</name>
    <dbReference type="NCBI Taxonomy" id="1245745"/>
    <lineage>
        <taxon>Eukaryota</taxon>
        <taxon>Fungi</taxon>
        <taxon>Dikarya</taxon>
        <taxon>Ascomycota</taxon>
        <taxon>Pezizomycotina</taxon>
        <taxon>Sordariomycetes</taxon>
        <taxon>Hypocreomycetidae</taxon>
        <taxon>Hypocreales</taxon>
        <taxon>Cordycipitaceae</taxon>
        <taxon>Beauveria</taxon>
    </lineage>
</organism>
<evidence type="ECO:0000256" key="1">
    <source>
        <dbReference type="SAM" id="MobiDB-lite"/>
    </source>
</evidence>
<name>A0A0A2W5N6_BEABA</name>
<feature type="region of interest" description="Disordered" evidence="1">
    <location>
        <begin position="25"/>
        <end position="63"/>
    </location>
</feature>
<dbReference type="AlphaFoldDB" id="A0A0A2W5N6"/>
<gene>
    <name evidence="2" type="ORF">BBAD15_g6393</name>
</gene>
<dbReference type="Proteomes" id="UP000030106">
    <property type="component" value="Unassembled WGS sequence"/>
</dbReference>
<evidence type="ECO:0000313" key="2">
    <source>
        <dbReference type="EMBL" id="KGQ08279.1"/>
    </source>
</evidence>
<proteinExistence type="predicted"/>
<evidence type="ECO:0000313" key="3">
    <source>
        <dbReference type="Proteomes" id="UP000030106"/>
    </source>
</evidence>
<reference evidence="2 3" key="1">
    <citation type="submission" date="2012-10" db="EMBL/GenBank/DDBJ databases">
        <title>Genome sequencing and analysis of entomopathogenic fungi Beauveria bassiana D1-5.</title>
        <authorList>
            <person name="Li Q."/>
            <person name="Wang L."/>
            <person name="Zhang Z."/>
            <person name="Wang Q."/>
            <person name="Ren J."/>
            <person name="Wang M."/>
            <person name="Xu W."/>
            <person name="Wang J."/>
            <person name="Lu Y."/>
            <person name="Du Q."/>
            <person name="Sun Z."/>
        </authorList>
    </citation>
    <scope>NUCLEOTIDE SEQUENCE [LARGE SCALE GENOMIC DNA]</scope>
    <source>
        <strain evidence="2 3">D1-5</strain>
    </source>
</reference>
<accession>A0A0A2W5N6</accession>
<sequence length="222" mass="25392">MCLCFRRRRPSFRYRQLPSAETLLESARPSPVRLASSRPHTTWASPPPPLPAQPPPPRHPAVAAGFAETTPTSPFSQQRERLILELFPFKDAGKFHEWLRGGPVQGSWREFQRDLLARLPADGDRPDPGPDKARMAQATKDAINARSQKFLVYHPDKSGWSPEDHHVRFMTTVIMDSLLANLWSDSDWKKKNLDIYKAVYEVLFFLKASHYMNQQAPPSYSD</sequence>
<comment type="caution">
    <text evidence="2">The sequence shown here is derived from an EMBL/GenBank/DDBJ whole genome shotgun (WGS) entry which is preliminary data.</text>
</comment>
<dbReference type="eggNOG" id="ENOG502TKE0">
    <property type="taxonomic scope" value="Eukaryota"/>
</dbReference>
<dbReference type="EMBL" id="ANFO01000592">
    <property type="protein sequence ID" value="KGQ08279.1"/>
    <property type="molecule type" value="Genomic_DNA"/>
</dbReference>
<dbReference type="OrthoDB" id="4684492at2759"/>
<dbReference type="HOGENOM" id="CLU_099922_0_0_1"/>